<keyword evidence="2" id="KW-1185">Reference proteome</keyword>
<accession>A0A8H7ZRG8</accession>
<dbReference type="Proteomes" id="UP000673691">
    <property type="component" value="Unassembled WGS sequence"/>
</dbReference>
<comment type="caution">
    <text evidence="1">The sequence shown here is derived from an EMBL/GenBank/DDBJ whole genome shotgun (WGS) entry which is preliminary data.</text>
</comment>
<proteinExistence type="predicted"/>
<reference evidence="1 2" key="1">
    <citation type="journal article" name="Sci. Rep.">
        <title>Genome-scale phylogenetic analyses confirm Olpidium as the closest living zoosporic fungus to the non-flagellated, terrestrial fungi.</title>
        <authorList>
            <person name="Chang Y."/>
            <person name="Rochon D."/>
            <person name="Sekimoto S."/>
            <person name="Wang Y."/>
            <person name="Chovatia M."/>
            <person name="Sandor L."/>
            <person name="Salamov A."/>
            <person name="Grigoriev I.V."/>
            <person name="Stajich J.E."/>
            <person name="Spatafora J.W."/>
        </authorList>
    </citation>
    <scope>NUCLEOTIDE SEQUENCE [LARGE SCALE GENOMIC DNA]</scope>
    <source>
        <strain evidence="1">S191</strain>
    </source>
</reference>
<organism evidence="1 2">
    <name type="scientific">Olpidium bornovanus</name>
    <dbReference type="NCBI Taxonomy" id="278681"/>
    <lineage>
        <taxon>Eukaryota</taxon>
        <taxon>Fungi</taxon>
        <taxon>Fungi incertae sedis</taxon>
        <taxon>Olpidiomycota</taxon>
        <taxon>Olpidiomycotina</taxon>
        <taxon>Olpidiomycetes</taxon>
        <taxon>Olpidiales</taxon>
        <taxon>Olpidiaceae</taxon>
        <taxon>Olpidium</taxon>
    </lineage>
</organism>
<evidence type="ECO:0000313" key="1">
    <source>
        <dbReference type="EMBL" id="KAG5458056.1"/>
    </source>
</evidence>
<sequence>MKCYHQTSEECELVKAMGANLPKYDGKCDAAALRTYIRRHDEYFSFIRDRVSERMQATFAAQRLTKDAADF</sequence>
<protein>
    <submittedName>
        <fullName evidence="1">Uncharacterized protein</fullName>
    </submittedName>
</protein>
<dbReference type="EMBL" id="JAEFCI010009048">
    <property type="protein sequence ID" value="KAG5458056.1"/>
    <property type="molecule type" value="Genomic_DNA"/>
</dbReference>
<gene>
    <name evidence="1" type="ORF">BJ554DRAFT_1799</name>
</gene>
<evidence type="ECO:0000313" key="2">
    <source>
        <dbReference type="Proteomes" id="UP000673691"/>
    </source>
</evidence>
<dbReference type="AlphaFoldDB" id="A0A8H7ZRG8"/>
<name>A0A8H7ZRG8_9FUNG</name>